<keyword evidence="1" id="KW-1133">Transmembrane helix</keyword>
<dbReference type="EMBL" id="BLAL01000012">
    <property type="protein sequence ID" value="GES74742.1"/>
    <property type="molecule type" value="Genomic_DNA"/>
</dbReference>
<feature type="signal peptide" evidence="2">
    <location>
        <begin position="1"/>
        <end position="21"/>
    </location>
</feature>
<name>A0A8H3KRX7_9GLOM</name>
<gene>
    <name evidence="3" type="ORF">RCL2_000221000</name>
</gene>
<evidence type="ECO:0000313" key="3">
    <source>
        <dbReference type="EMBL" id="GES74742.1"/>
    </source>
</evidence>
<evidence type="ECO:0000256" key="2">
    <source>
        <dbReference type="SAM" id="SignalP"/>
    </source>
</evidence>
<accession>A0A8H3KRX7</accession>
<feature type="transmembrane region" description="Helical" evidence="1">
    <location>
        <begin position="45"/>
        <end position="71"/>
    </location>
</feature>
<dbReference type="AlphaFoldDB" id="A0A8H3KRX7"/>
<sequence>MKNFILILFLGILVFGNFSSAINPLKWKRADCGDGIVCGNGCCDIYSIFAAVMVIFAAVMVIFAAVTVAVIHSMKFAVMQMMVD</sequence>
<organism evidence="3 4">
    <name type="scientific">Rhizophagus clarus</name>
    <dbReference type="NCBI Taxonomy" id="94130"/>
    <lineage>
        <taxon>Eukaryota</taxon>
        <taxon>Fungi</taxon>
        <taxon>Fungi incertae sedis</taxon>
        <taxon>Mucoromycota</taxon>
        <taxon>Glomeromycotina</taxon>
        <taxon>Glomeromycetes</taxon>
        <taxon>Glomerales</taxon>
        <taxon>Glomeraceae</taxon>
        <taxon>Rhizophagus</taxon>
    </lineage>
</organism>
<reference evidence="3" key="1">
    <citation type="submission" date="2019-10" db="EMBL/GenBank/DDBJ databases">
        <title>Conservation and host-specific expression of non-tandemly repeated heterogenous ribosome RNA gene in arbuscular mycorrhizal fungi.</title>
        <authorList>
            <person name="Maeda T."/>
            <person name="Kobayashi Y."/>
            <person name="Nakagawa T."/>
            <person name="Ezawa T."/>
            <person name="Yamaguchi K."/>
            <person name="Bino T."/>
            <person name="Nishimoto Y."/>
            <person name="Shigenobu S."/>
            <person name="Kawaguchi M."/>
        </authorList>
    </citation>
    <scope>NUCLEOTIDE SEQUENCE</scope>
    <source>
        <strain evidence="3">HR1</strain>
    </source>
</reference>
<comment type="caution">
    <text evidence="3">The sequence shown here is derived from an EMBL/GenBank/DDBJ whole genome shotgun (WGS) entry which is preliminary data.</text>
</comment>
<evidence type="ECO:0000313" key="4">
    <source>
        <dbReference type="Proteomes" id="UP000615446"/>
    </source>
</evidence>
<evidence type="ECO:0008006" key="5">
    <source>
        <dbReference type="Google" id="ProtNLM"/>
    </source>
</evidence>
<proteinExistence type="predicted"/>
<protein>
    <recommendedName>
        <fullName evidence="5">Hydrophobin</fullName>
    </recommendedName>
</protein>
<feature type="chain" id="PRO_5034695298" description="Hydrophobin" evidence="2">
    <location>
        <begin position="22"/>
        <end position="84"/>
    </location>
</feature>
<keyword evidence="1" id="KW-0472">Membrane</keyword>
<evidence type="ECO:0000256" key="1">
    <source>
        <dbReference type="SAM" id="Phobius"/>
    </source>
</evidence>
<keyword evidence="1" id="KW-0812">Transmembrane</keyword>
<keyword evidence="2" id="KW-0732">Signal</keyword>
<dbReference type="Proteomes" id="UP000615446">
    <property type="component" value="Unassembled WGS sequence"/>
</dbReference>